<evidence type="ECO:0000313" key="4">
    <source>
        <dbReference type="EMBL" id="EFX00081.1"/>
    </source>
</evidence>
<dbReference type="CDD" id="cd03144">
    <property type="entry name" value="GATase1_ScBLP_like"/>
    <property type="match status" value="1"/>
</dbReference>
<name>F0XQG7_GROCL</name>
<dbReference type="PANTHER" id="PTHR12835:SF5">
    <property type="entry name" value="BIOTIN--PROTEIN LIGASE"/>
    <property type="match status" value="1"/>
</dbReference>
<sequence>MAARKLNVLVYSGTGTTSESARHCLLALRRLLYPNHAVIPINEAGLTKEPWPATCALLVMPGGADLGYCRVLNGAANRRISQYVRGGGHYLGFCAGGYYGSGVCEFEVGNPALEVVGRRELVFFPGICRGGAYEGFSYRDESGARAVQLAIHTDSFGAVSDTLPSTCCSYYNGGGVFVDAAIAANVQVLASYPDDIAVDGGSNGGRAAVVYCAVGEGAALLTGPHPEFEPANLSEQPDLPGYSAILAELRHDDELQARSRFLRACLVKLGLDVGSGNVALPRLTSLHVTSLYPDEAQELVQAWDEVLTREGNDMFFRGGDTFRVLQPDVGTSAWPAALNTAVGPGKHQPFCTAMLMDLADRALRYPKLAALIKRVAAINNTSAPDEDQNTFRAVLGAVAAHEEEGGNPSAERGDSSQRRALFDDMVDAIRRAVAQVLPRDGAGAMVTIPELDLAVRQEIWAGPQHSGTAEDDDNETVRRLIVYEATWPTRVAAFDYGTFYRALEHYRQTLPTSATDGHEFQWGNQLMYGRVVGSTNTLLERNGRLTATLPTGFTLTATTQLAGRGRGANVWLAPDGQLILSTVIHHPLRFAAGADRPVVFLQYLAAIAIVEAVEAYGPGFDRLGVRLKWPNDVYAPDPDAKGGSDAPYVKIGGILAHCSYADGHYQVVLGIGLNATNGRPTTSLAALAARHGLGLGREQPANDAVVLERLLACLLTRLEAVYRQFCRDGFSGDLETRYYRHWLHADQVVTLEAVVGQPRARVLGITPDWGLLRVAEVVSDGPGTTERSTGRVWKLQSDENSFDYWKGLIRTKT</sequence>
<dbReference type="PANTHER" id="PTHR12835">
    <property type="entry name" value="BIOTIN PROTEIN LIGASE"/>
    <property type="match status" value="1"/>
</dbReference>
<dbReference type="GO" id="GO:0004077">
    <property type="term" value="F:biotin--[biotin carboxyl-carrier protein] ligase activity"/>
    <property type="evidence" value="ECO:0007669"/>
    <property type="project" value="InterPro"/>
</dbReference>
<dbReference type="RefSeq" id="XP_014169563.1">
    <property type="nucleotide sequence ID" value="XM_014314088.1"/>
</dbReference>
<organism evidence="5">
    <name type="scientific">Grosmannia clavigera (strain kw1407 / UAMH 11150)</name>
    <name type="common">Blue stain fungus</name>
    <name type="synonym">Graphiocladiella clavigera</name>
    <dbReference type="NCBI Taxonomy" id="655863"/>
    <lineage>
        <taxon>Eukaryota</taxon>
        <taxon>Fungi</taxon>
        <taxon>Dikarya</taxon>
        <taxon>Ascomycota</taxon>
        <taxon>Pezizomycotina</taxon>
        <taxon>Sordariomycetes</taxon>
        <taxon>Sordariomycetidae</taxon>
        <taxon>Ophiostomatales</taxon>
        <taxon>Ophiostomataceae</taxon>
        <taxon>Leptographium</taxon>
    </lineage>
</organism>
<dbReference type="STRING" id="655863.F0XQG7"/>
<dbReference type="AlphaFoldDB" id="F0XQG7"/>
<dbReference type="Proteomes" id="UP000007796">
    <property type="component" value="Unassembled WGS sequence"/>
</dbReference>
<evidence type="ECO:0000259" key="3">
    <source>
        <dbReference type="PROSITE" id="PS51733"/>
    </source>
</evidence>
<accession>F0XQG7</accession>
<evidence type="ECO:0000313" key="5">
    <source>
        <dbReference type="Proteomes" id="UP000007796"/>
    </source>
</evidence>
<dbReference type="SUPFAM" id="SSF55681">
    <property type="entry name" value="Class II aaRS and biotin synthetases"/>
    <property type="match status" value="1"/>
</dbReference>
<proteinExistence type="inferred from homology"/>
<dbReference type="FunCoup" id="F0XQG7">
    <property type="interactions" value="109"/>
</dbReference>
<gene>
    <name evidence="4" type="ORF">CMQ_7083</name>
</gene>
<dbReference type="OrthoDB" id="10250105at2759"/>
<dbReference type="Pfam" id="PF09825">
    <property type="entry name" value="BPL_N"/>
    <property type="match status" value="1"/>
</dbReference>
<dbReference type="HOGENOM" id="CLU_006150_1_1_1"/>
<keyword evidence="2" id="KW-0436">Ligase</keyword>
<comment type="similarity">
    <text evidence="1">Belongs to the biotin--protein ligase family.</text>
</comment>
<dbReference type="Gene3D" id="3.30.930.10">
    <property type="entry name" value="Bira Bifunctional Protein, Domain 2"/>
    <property type="match status" value="1"/>
</dbReference>
<dbReference type="PROSITE" id="PS51733">
    <property type="entry name" value="BPL_LPL_CATALYTIC"/>
    <property type="match status" value="1"/>
</dbReference>
<dbReference type="GeneID" id="25980588"/>
<reference evidence="4 5" key="1">
    <citation type="journal article" date="2011" name="Proc. Natl. Acad. Sci. U.S.A.">
        <title>Genome and transcriptome analyses of the mountain pine beetle-fungal symbiont Grosmannia clavigera, a lodgepole pine pathogen.</title>
        <authorList>
            <person name="DiGuistini S."/>
            <person name="Wang Y."/>
            <person name="Liao N.Y."/>
            <person name="Taylor G."/>
            <person name="Tanguay P."/>
            <person name="Feau N."/>
            <person name="Henrissat B."/>
            <person name="Chan S.K."/>
            <person name="Hesse-Orce U."/>
            <person name="Alamouti S.M."/>
            <person name="Tsui C.K.M."/>
            <person name="Docking R.T."/>
            <person name="Levasseur A."/>
            <person name="Haridas S."/>
            <person name="Robertson G."/>
            <person name="Birol I."/>
            <person name="Holt R.A."/>
            <person name="Marra M.A."/>
            <person name="Hamelin R.C."/>
            <person name="Hirst M."/>
            <person name="Jones S.J.M."/>
            <person name="Bohlmann J."/>
            <person name="Breuil C."/>
        </authorList>
    </citation>
    <scope>NUCLEOTIDE SEQUENCE [LARGE SCALE GENOMIC DNA]</scope>
    <source>
        <strain evidence="5">kw1407 / UAMH 11150</strain>
    </source>
</reference>
<evidence type="ECO:0000256" key="2">
    <source>
        <dbReference type="ARBA" id="ARBA00022598"/>
    </source>
</evidence>
<feature type="domain" description="BPL/LPL catalytic" evidence="3">
    <location>
        <begin position="511"/>
        <end position="726"/>
    </location>
</feature>
<dbReference type="InterPro" id="IPR045864">
    <property type="entry name" value="aa-tRNA-synth_II/BPL/LPL"/>
</dbReference>
<dbReference type="InterPro" id="IPR004408">
    <property type="entry name" value="Biotin_CoA_COase_ligase"/>
</dbReference>
<dbReference type="InterPro" id="IPR019197">
    <property type="entry name" value="Biotin-prot_ligase_N"/>
</dbReference>
<keyword evidence="5" id="KW-1185">Reference proteome</keyword>
<evidence type="ECO:0000256" key="1">
    <source>
        <dbReference type="ARBA" id="ARBA00009934"/>
    </source>
</evidence>
<dbReference type="Pfam" id="PF03099">
    <property type="entry name" value="BPL_LplA_LipB"/>
    <property type="match status" value="1"/>
</dbReference>
<protein>
    <submittedName>
        <fullName evidence="4">Biotin apo-protein</fullName>
    </submittedName>
</protein>
<dbReference type="InterPro" id="IPR004143">
    <property type="entry name" value="BPL_LPL_catalytic"/>
</dbReference>
<dbReference type="InParanoid" id="F0XQG7"/>
<dbReference type="GO" id="GO:0005737">
    <property type="term" value="C:cytoplasm"/>
    <property type="evidence" value="ECO:0007669"/>
    <property type="project" value="TreeGrafter"/>
</dbReference>
<dbReference type="eggNOG" id="KOG1536">
    <property type="taxonomic scope" value="Eukaryota"/>
</dbReference>
<dbReference type="CDD" id="cd16442">
    <property type="entry name" value="BPL"/>
    <property type="match status" value="1"/>
</dbReference>
<dbReference type="EMBL" id="GL629801">
    <property type="protein sequence ID" value="EFX00081.1"/>
    <property type="molecule type" value="Genomic_DNA"/>
</dbReference>